<comment type="caution">
    <text evidence="3">The sequence shown here is derived from an EMBL/GenBank/DDBJ whole genome shotgun (WGS) entry which is preliminary data.</text>
</comment>
<feature type="compositionally biased region" description="Low complexity" evidence="1">
    <location>
        <begin position="60"/>
        <end position="77"/>
    </location>
</feature>
<dbReference type="RefSeq" id="WP_077969314.1">
    <property type="nucleotide sequence ID" value="NZ_CP045178.1"/>
</dbReference>
<sequence>MPTFLRQRPSAGERIDLQKAEAALVEQYARLVRLSYLVLPPALGRHRRVLAAHSTVQRALPGTGRRPAARRLPAQRGTSAHPGYDWVREQILRSALTYERRPRGWPRRLPPPRALRPGLPTVWGLRLFPRAGGTEELALDQALSKVGAEARAAFALAHLEGLTEAQVRAVLHHAGVGTTETSAATGASALLSEATEGAARALVGSEEFNPSSVQAHPTDLLLRRHRVRFGWSVALAVVAAAVVLTLFGTGTAPLPIPTGPAPVPHGTGALDPQGVRREASPAWDDTSRVDFTAWPTRGERTRDEDLLARALNAWASASDAVKGSANSGGADGLRVTRTPGTSVDAPPRSPKLLFAGNVDGASVVLFHDGERAVRYARPLSGDGDAALDLARTDEADVTSGAALVVSRSERGTRFLTAPWVDETTTRDLMRPNTPADDLAVSRQGLTGPVRPPSAGGSCATWPVMQFRSSSRIVEKHSFLLTDLGDLTPVHLTYTPLPGTGAPARQPREATGSAALLTWARTGCRLNAMRGTGVRSVNTWDFAQQQLPEGGGRAVWSCTRADTWRGPGDVLIHFRRSAASPTAPVTVVARARATAACSRFGQHIVAGTHWKSPAGHWYLLGAGSRAVTAIKAEGDVSDDERGTTFAVRAPKDAEAKLTARLDNGDSLSELPAS</sequence>
<evidence type="ECO:0000313" key="4">
    <source>
        <dbReference type="Proteomes" id="UP000190539"/>
    </source>
</evidence>
<dbReference type="OrthoDB" id="3932808at2"/>
<protein>
    <recommendedName>
        <fullName evidence="5">DNA-directed RNA polymerase specialized sigma24 family protein</fullName>
    </recommendedName>
</protein>
<organism evidence="3 4">
    <name type="scientific">Streptomyces tsukubensis</name>
    <dbReference type="NCBI Taxonomy" id="83656"/>
    <lineage>
        <taxon>Bacteria</taxon>
        <taxon>Bacillati</taxon>
        <taxon>Actinomycetota</taxon>
        <taxon>Actinomycetes</taxon>
        <taxon>Kitasatosporales</taxon>
        <taxon>Streptomycetaceae</taxon>
        <taxon>Streptomyces</taxon>
    </lineage>
</organism>
<feature type="region of interest" description="Disordered" evidence="1">
    <location>
        <begin position="60"/>
        <end position="81"/>
    </location>
</feature>
<evidence type="ECO:0000256" key="2">
    <source>
        <dbReference type="SAM" id="Phobius"/>
    </source>
</evidence>
<dbReference type="Proteomes" id="UP000190539">
    <property type="component" value="Unassembled WGS sequence"/>
</dbReference>
<dbReference type="EMBL" id="MVFC01000015">
    <property type="protein sequence ID" value="OON77283.1"/>
    <property type="molecule type" value="Genomic_DNA"/>
</dbReference>
<keyword evidence="2" id="KW-0472">Membrane</keyword>
<keyword evidence="4" id="KW-1185">Reference proteome</keyword>
<feature type="region of interest" description="Disordered" evidence="1">
    <location>
        <begin position="321"/>
        <end position="348"/>
    </location>
</feature>
<accession>A0A1V4A769</accession>
<keyword evidence="2" id="KW-0812">Transmembrane</keyword>
<keyword evidence="2" id="KW-1133">Transmembrane helix</keyword>
<evidence type="ECO:0000313" key="3">
    <source>
        <dbReference type="EMBL" id="OON77283.1"/>
    </source>
</evidence>
<gene>
    <name evidence="3" type="ORF">B1H18_18700</name>
</gene>
<evidence type="ECO:0008006" key="5">
    <source>
        <dbReference type="Google" id="ProtNLM"/>
    </source>
</evidence>
<proteinExistence type="predicted"/>
<feature type="transmembrane region" description="Helical" evidence="2">
    <location>
        <begin position="229"/>
        <end position="248"/>
    </location>
</feature>
<dbReference type="STRING" id="83656.B1H18_18700"/>
<name>A0A1V4A769_9ACTN</name>
<evidence type="ECO:0000256" key="1">
    <source>
        <dbReference type="SAM" id="MobiDB-lite"/>
    </source>
</evidence>
<dbReference type="AlphaFoldDB" id="A0A1V4A769"/>
<reference evidence="3 4" key="1">
    <citation type="submission" date="2017-02" db="EMBL/GenBank/DDBJ databases">
        <title>Draft Genome Sequence of Streptomyces tsukubaensis F601, a Producer of the immunosuppressant tacrolimus FK506.</title>
        <authorList>
            <person name="Zong G."/>
            <person name="Zhong C."/>
            <person name="Fu J."/>
            <person name="Qin R."/>
            <person name="Cao G."/>
        </authorList>
    </citation>
    <scope>NUCLEOTIDE SEQUENCE [LARGE SCALE GENOMIC DNA]</scope>
    <source>
        <strain evidence="3 4">F601</strain>
    </source>
</reference>